<dbReference type="RefSeq" id="WP_173730077.1">
    <property type="nucleotide sequence ID" value="NZ_JABTTE010000003.1"/>
</dbReference>
<gene>
    <name evidence="1" type="ORF">HR057_03715</name>
</gene>
<evidence type="ECO:0000313" key="1">
    <source>
        <dbReference type="EMBL" id="NSL50872.1"/>
    </source>
</evidence>
<reference evidence="1" key="1">
    <citation type="submission" date="2020-06" db="EMBL/GenBank/DDBJ databases">
        <title>A novel thermopfilic bacterium from Erzurum, Turkey.</title>
        <authorList>
            <person name="Adiguzel A."/>
            <person name="Ay H."/>
            <person name="Baltaci M.O."/>
        </authorList>
    </citation>
    <scope>NUCLEOTIDE SEQUENCE</scope>
    <source>
        <strain evidence="1">P2</strain>
    </source>
</reference>
<dbReference type="AlphaFoldDB" id="A0A8J8KAR2"/>
<evidence type="ECO:0000313" key="2">
    <source>
        <dbReference type="Proteomes" id="UP000625804"/>
    </source>
</evidence>
<dbReference type="Proteomes" id="UP000625804">
    <property type="component" value="Unassembled WGS sequence"/>
</dbReference>
<proteinExistence type="predicted"/>
<organism evidence="1 2">
    <name type="scientific">Calidifontibacillus erzurumensis</name>
    <dbReference type="NCBI Taxonomy" id="2741433"/>
    <lineage>
        <taxon>Bacteria</taxon>
        <taxon>Bacillati</taxon>
        <taxon>Bacillota</taxon>
        <taxon>Bacilli</taxon>
        <taxon>Bacillales</taxon>
        <taxon>Bacillaceae</taxon>
        <taxon>Calidifontibacillus/Schinkia group</taxon>
        <taxon>Calidifontibacillus</taxon>
    </lineage>
</organism>
<accession>A0A8J8KAR2</accession>
<dbReference type="EMBL" id="JABTTE010000003">
    <property type="protein sequence ID" value="NSL50872.1"/>
    <property type="molecule type" value="Genomic_DNA"/>
</dbReference>
<protein>
    <submittedName>
        <fullName evidence="1">Uncharacterized protein</fullName>
    </submittedName>
</protein>
<comment type="caution">
    <text evidence="1">The sequence shown here is derived from an EMBL/GenBank/DDBJ whole genome shotgun (WGS) entry which is preliminary data.</text>
</comment>
<keyword evidence="2" id="KW-1185">Reference proteome</keyword>
<name>A0A8J8KAR2_9BACI</name>
<sequence length="121" mass="14073">MMDESGRAKHLNLIDFTDARTKRGLLFLQKHKNVPKYRNKNESFPNELMFTQAYKQGLPIELKIYKFPFDQTAIVQGRIFHIDKRNQKILIINGKNGNTKICTPVSFSQIITAKIIHSKLQ</sequence>